<dbReference type="Pfam" id="PF00335">
    <property type="entry name" value="Tetraspanin"/>
    <property type="match status" value="1"/>
</dbReference>
<evidence type="ECO:0000256" key="5">
    <source>
        <dbReference type="SAM" id="MobiDB-lite"/>
    </source>
</evidence>
<feature type="non-terminal residue" evidence="7">
    <location>
        <position position="1"/>
    </location>
</feature>
<feature type="transmembrane region" description="Helical" evidence="6">
    <location>
        <begin position="444"/>
        <end position="471"/>
    </location>
</feature>
<evidence type="ECO:0008006" key="9">
    <source>
        <dbReference type="Google" id="ProtNLM"/>
    </source>
</evidence>
<sequence>NSSLYFKNSYLRIGPFHPSNKTDARHPNSPGAIMISRTLLMLSCGFGLLIGGGFIAGGIYGTSNPDLVSDLSKKIDLSAVPQVEKIKNDVVTKLNESGILAVIWNTFLITGAIVVCICGLGFLAALTAMKILLVLYILAQGLMLTLFVVIFLLLLDEDSIIGRKLTDKMVEAQERKFYSVVDLLNNKASDGAFVTVLINVLQVMIGCCGAREVGDIRNSSSWQSSNRGLAELLKLDKNNSKDESSGISGMFKGVMSDDTGKSSTSTVPDWLKNRIPPGATLPPNVNLPDKIPDGLVIPKDFNITDLNILKNVSAIRQFFEDTLVLLTPISCCQFKDQEAIFKLKPKELVANMKDPDCPFSPHNGPGVHTQTCYKKIVQILKGYSAAILIAGVIIGLFMEAIFKLKPKELVANMKDPDCPFSPHNGPGVHTQTCYKKIVQILKGYSAAILIAGVIIGLFMSCNLSLAFSVLFCG</sequence>
<feature type="transmembrane region" description="Helical" evidence="6">
    <location>
        <begin position="102"/>
        <end position="126"/>
    </location>
</feature>
<organism evidence="7 8">
    <name type="scientific">Macrostomum lignano</name>
    <dbReference type="NCBI Taxonomy" id="282301"/>
    <lineage>
        <taxon>Eukaryota</taxon>
        <taxon>Metazoa</taxon>
        <taxon>Spiralia</taxon>
        <taxon>Lophotrochozoa</taxon>
        <taxon>Platyhelminthes</taxon>
        <taxon>Rhabditophora</taxon>
        <taxon>Macrostomorpha</taxon>
        <taxon>Macrostomida</taxon>
        <taxon>Macrostomidae</taxon>
        <taxon>Macrostomum</taxon>
    </lineage>
</organism>
<comment type="caution">
    <text evidence="7">The sequence shown here is derived from an EMBL/GenBank/DDBJ whole genome shotgun (WGS) entry which is preliminary data.</text>
</comment>
<feature type="transmembrane region" description="Helical" evidence="6">
    <location>
        <begin position="382"/>
        <end position="404"/>
    </location>
</feature>
<evidence type="ECO:0000313" key="7">
    <source>
        <dbReference type="EMBL" id="PAA88730.1"/>
    </source>
</evidence>
<dbReference type="GO" id="GO:0016020">
    <property type="term" value="C:membrane"/>
    <property type="evidence" value="ECO:0007669"/>
    <property type="project" value="UniProtKB-SubCell"/>
</dbReference>
<evidence type="ECO:0000313" key="8">
    <source>
        <dbReference type="Proteomes" id="UP000215902"/>
    </source>
</evidence>
<dbReference type="Proteomes" id="UP000215902">
    <property type="component" value="Unassembled WGS sequence"/>
</dbReference>
<feature type="transmembrane region" description="Helical" evidence="6">
    <location>
        <begin position="133"/>
        <end position="155"/>
    </location>
</feature>
<comment type="subcellular location">
    <subcellularLocation>
        <location evidence="1">Membrane</location>
        <topology evidence="1">Multi-pass membrane protein</topology>
    </subcellularLocation>
</comment>
<reference evidence="7 8" key="1">
    <citation type="submission" date="2017-06" db="EMBL/GenBank/DDBJ databases">
        <title>A platform for efficient transgenesis in Macrostomum lignano, a flatworm model organism for stem cell research.</title>
        <authorList>
            <person name="Berezikov E."/>
        </authorList>
    </citation>
    <scope>NUCLEOTIDE SEQUENCE [LARGE SCALE GENOMIC DNA]</scope>
    <source>
        <strain evidence="7">DV1</strain>
        <tissue evidence="7">Whole organism</tissue>
    </source>
</reference>
<name>A0A267GRT4_9PLAT</name>
<dbReference type="InterPro" id="IPR018499">
    <property type="entry name" value="Tetraspanin/Peripherin"/>
</dbReference>
<protein>
    <recommendedName>
        <fullName evidence="9">Tetraspanin</fullName>
    </recommendedName>
</protein>
<gene>
    <name evidence="7" type="ORF">BOX15_Mlig024572g1</name>
</gene>
<keyword evidence="2 6" id="KW-0812">Transmembrane</keyword>
<dbReference type="AlphaFoldDB" id="A0A267GRT4"/>
<evidence type="ECO:0000256" key="4">
    <source>
        <dbReference type="ARBA" id="ARBA00023136"/>
    </source>
</evidence>
<proteinExistence type="predicted"/>
<dbReference type="EMBL" id="NIVC01000176">
    <property type="protein sequence ID" value="PAA88730.1"/>
    <property type="molecule type" value="Genomic_DNA"/>
</dbReference>
<evidence type="ECO:0000256" key="6">
    <source>
        <dbReference type="SAM" id="Phobius"/>
    </source>
</evidence>
<keyword evidence="8" id="KW-1185">Reference proteome</keyword>
<dbReference type="OrthoDB" id="10033535at2759"/>
<accession>A0A267GRT4</accession>
<evidence type="ECO:0000256" key="1">
    <source>
        <dbReference type="ARBA" id="ARBA00004141"/>
    </source>
</evidence>
<keyword evidence="4 6" id="KW-0472">Membrane</keyword>
<evidence type="ECO:0000256" key="3">
    <source>
        <dbReference type="ARBA" id="ARBA00022989"/>
    </source>
</evidence>
<feature type="transmembrane region" description="Helical" evidence="6">
    <location>
        <begin position="39"/>
        <end position="60"/>
    </location>
</feature>
<keyword evidence="3 6" id="KW-1133">Transmembrane helix</keyword>
<feature type="region of interest" description="Disordered" evidence="5">
    <location>
        <begin position="239"/>
        <end position="273"/>
    </location>
</feature>
<evidence type="ECO:0000256" key="2">
    <source>
        <dbReference type="ARBA" id="ARBA00022692"/>
    </source>
</evidence>